<keyword evidence="3" id="KW-0121">Carboxypeptidase</keyword>
<keyword evidence="5" id="KW-0378">Hydrolase</keyword>
<dbReference type="GO" id="GO:0004185">
    <property type="term" value="F:serine-type carboxypeptidase activity"/>
    <property type="evidence" value="ECO:0007669"/>
    <property type="project" value="UniProtKB-EC"/>
</dbReference>
<dbReference type="EMBL" id="JANBUO010000393">
    <property type="protein sequence ID" value="KAJ2804516.1"/>
    <property type="molecule type" value="Genomic_DNA"/>
</dbReference>
<keyword evidence="8" id="KW-1185">Reference proteome</keyword>
<dbReference type="PRINTS" id="PR00724">
    <property type="entry name" value="CRBOXYPTASEC"/>
</dbReference>
<evidence type="ECO:0000313" key="7">
    <source>
        <dbReference type="EMBL" id="KAJ2804516.1"/>
    </source>
</evidence>
<dbReference type="Proteomes" id="UP001140094">
    <property type="component" value="Unassembled WGS sequence"/>
</dbReference>
<comment type="caution">
    <text evidence="7">The sequence shown here is derived from an EMBL/GenBank/DDBJ whole genome shotgun (WGS) entry which is preliminary data.</text>
</comment>
<dbReference type="PANTHER" id="PTHR11802">
    <property type="entry name" value="SERINE PROTEASE FAMILY S10 SERINE CARBOXYPEPTIDASE"/>
    <property type="match status" value="1"/>
</dbReference>
<evidence type="ECO:0000256" key="4">
    <source>
        <dbReference type="ARBA" id="ARBA00022670"/>
    </source>
</evidence>
<dbReference type="OrthoDB" id="443318at2759"/>
<organism evidence="7 8">
    <name type="scientific">Coemansia guatemalensis</name>
    <dbReference type="NCBI Taxonomy" id="2761395"/>
    <lineage>
        <taxon>Eukaryota</taxon>
        <taxon>Fungi</taxon>
        <taxon>Fungi incertae sedis</taxon>
        <taxon>Zoopagomycota</taxon>
        <taxon>Kickxellomycotina</taxon>
        <taxon>Kickxellomycetes</taxon>
        <taxon>Kickxellales</taxon>
        <taxon>Kickxellaceae</taxon>
        <taxon>Coemansia</taxon>
    </lineage>
</organism>
<dbReference type="InterPro" id="IPR029058">
    <property type="entry name" value="AB_hydrolase_fold"/>
</dbReference>
<evidence type="ECO:0000256" key="5">
    <source>
        <dbReference type="ARBA" id="ARBA00022801"/>
    </source>
</evidence>
<evidence type="ECO:0000256" key="6">
    <source>
        <dbReference type="ARBA" id="ARBA00023180"/>
    </source>
</evidence>
<protein>
    <recommendedName>
        <fullName evidence="2">carboxypeptidase C</fullName>
        <ecNumber evidence="2">3.4.16.5</ecNumber>
    </recommendedName>
</protein>
<dbReference type="PANTHER" id="PTHR11802:SF113">
    <property type="entry name" value="SERINE CARBOXYPEPTIDASE CTSA-4.1"/>
    <property type="match status" value="1"/>
</dbReference>
<keyword evidence="6" id="KW-0325">Glycoprotein</keyword>
<evidence type="ECO:0000256" key="1">
    <source>
        <dbReference type="ARBA" id="ARBA00009431"/>
    </source>
</evidence>
<comment type="similarity">
    <text evidence="1">Belongs to the peptidase S10 family.</text>
</comment>
<evidence type="ECO:0000256" key="3">
    <source>
        <dbReference type="ARBA" id="ARBA00022645"/>
    </source>
</evidence>
<proteinExistence type="inferred from homology"/>
<dbReference type="GO" id="GO:0006508">
    <property type="term" value="P:proteolysis"/>
    <property type="evidence" value="ECO:0007669"/>
    <property type="project" value="UniProtKB-KW"/>
</dbReference>
<dbReference type="EC" id="3.4.16.5" evidence="2"/>
<dbReference type="AlphaFoldDB" id="A0A9W8I2E9"/>
<evidence type="ECO:0000256" key="2">
    <source>
        <dbReference type="ARBA" id="ARBA00012446"/>
    </source>
</evidence>
<dbReference type="InterPro" id="IPR001563">
    <property type="entry name" value="Peptidase_S10"/>
</dbReference>
<accession>A0A9W8I2E9</accession>
<dbReference type="Gene3D" id="1.10.287.410">
    <property type="match status" value="1"/>
</dbReference>
<name>A0A9W8I2E9_9FUNG</name>
<keyword evidence="4" id="KW-0645">Protease</keyword>
<gene>
    <name evidence="7" type="ORF">H4R20_002473</name>
</gene>
<evidence type="ECO:0000313" key="8">
    <source>
        <dbReference type="Proteomes" id="UP001140094"/>
    </source>
</evidence>
<dbReference type="Gene3D" id="3.40.50.1820">
    <property type="entry name" value="alpha/beta hydrolase"/>
    <property type="match status" value="1"/>
</dbReference>
<reference evidence="7" key="1">
    <citation type="submission" date="2022-07" db="EMBL/GenBank/DDBJ databases">
        <title>Phylogenomic reconstructions and comparative analyses of Kickxellomycotina fungi.</title>
        <authorList>
            <person name="Reynolds N.K."/>
            <person name="Stajich J.E."/>
            <person name="Barry K."/>
            <person name="Grigoriev I.V."/>
            <person name="Crous P."/>
            <person name="Smith M.E."/>
        </authorList>
    </citation>
    <scope>NUCLEOTIDE SEQUENCE</scope>
    <source>
        <strain evidence="7">NRRL 1565</strain>
    </source>
</reference>
<dbReference type="SUPFAM" id="SSF53474">
    <property type="entry name" value="alpha/beta-Hydrolases"/>
    <property type="match status" value="1"/>
</dbReference>
<sequence length="453" mass="51171">MTGERHLPGVASAGGRPNRQIRIKSSNLCDANVTQYSGYIDVAEDKHLFFWFFEARNNKREDSPLILWLNGGPGQSSMTGLMGELGPCRVNENGNSTTNNPYAWNDHAHVLFLDQPTNVGFSYGADVLTTVDAANDVHLLLLQFYKNFPEYTKGPLHVFGQSYGGHYVPAVAKAIHDFNKELLDKKGHDNLKDDKRDRRILPLSSIGIGNGLVNPLVQYKYYSKMACDSTYPAVISKEACNSMEAATPICEMLIQSCNRWNDTFTCSTALEFCVRNIRNVVVHFGQDIDDIRLKCDDNDRSCYPHIHRINEYLNNPKVQDKIGAEISDFTLYSTKVYEKFALNGDEVKSFDQNIPPLLADGIRVLVYAGDADYICNWYGNKAWTMQMEWPGQKKFNAAKDSEWHTSNSELAGEVRTSDNLTFIRVFEAGHMVPYDKPAAALDMINRWIDDKPF</sequence>
<dbReference type="Pfam" id="PF00450">
    <property type="entry name" value="Peptidase_S10"/>
    <property type="match status" value="1"/>
</dbReference>
<dbReference type="GO" id="GO:0000324">
    <property type="term" value="C:fungal-type vacuole"/>
    <property type="evidence" value="ECO:0007669"/>
    <property type="project" value="TreeGrafter"/>
</dbReference>